<accession>A0A7N0TUB4</accession>
<dbReference type="Pfam" id="PF18511">
    <property type="entry name" value="F-box_5"/>
    <property type="match status" value="1"/>
</dbReference>
<organism evidence="3 4">
    <name type="scientific">Kalanchoe fedtschenkoi</name>
    <name type="common">Lavender scallops</name>
    <name type="synonym">South American air plant</name>
    <dbReference type="NCBI Taxonomy" id="63787"/>
    <lineage>
        <taxon>Eukaryota</taxon>
        <taxon>Viridiplantae</taxon>
        <taxon>Streptophyta</taxon>
        <taxon>Embryophyta</taxon>
        <taxon>Tracheophyta</taxon>
        <taxon>Spermatophyta</taxon>
        <taxon>Magnoliopsida</taxon>
        <taxon>eudicotyledons</taxon>
        <taxon>Gunneridae</taxon>
        <taxon>Pentapetalae</taxon>
        <taxon>Saxifragales</taxon>
        <taxon>Crassulaceae</taxon>
        <taxon>Kalanchoe</taxon>
    </lineage>
</organism>
<sequence length="612" mass="70059">MKEQQERSKVRREATMMDEVFDYVISYIDDPRDRCSVSLVCRRWYQLDALTRKQVTVASCYSTTPQRLTRRFPHLEALKLKGKPRASMFNLIPDNWGGYVTPWVNEIVLNLNRLRSVHFRRMIVTDPDLEALATARGPMLHELKLDKCSDFSTDGLLHVTRSCRNIKVLFLEESRIHDNGGQWLHEIAVRNTVLEILNFYNTDLAKVAFQDLELISRNCRSLKSVKTGEWEIIDLLGFFRSAASLEEFGGGSYNRPPEDYSVVSFPATIRRLGLTYMGRNELPIVFPIGSVLTKLDLVYALLETEDHCNLIRKCPNLEVLETRNVIGDRGLEMLAVYCKKLKRLRIERGADEQGMEDEEGMVSQRGLEALAQGCLSLEYLAVYVSDITNESLARIGTCLKKLRDFRLVLLDREEIVTDLPLDNGVRALLMGCRRLVRFALYLRPGGLTDVGLSYIGMYSNNVRWMLLGHVGETDAGLLEFSRGCPSLQKLEMRGCCFSERALAFAVTQLRSLRFLWVQGYTASIDGRDLYYMQRPYWNIELIPARRVVIDQNEEEFLDENPAGMHPAQILAYYSLVGPRTDYPDTVVPLYPQPPPIQHPLPVQQPVPVQQPH</sequence>
<dbReference type="AlphaFoldDB" id="A0A7N0TUB4"/>
<dbReference type="Gene3D" id="1.20.1280.50">
    <property type="match status" value="1"/>
</dbReference>
<dbReference type="GO" id="GO:0009625">
    <property type="term" value="P:response to insect"/>
    <property type="evidence" value="ECO:0007669"/>
    <property type="project" value="EnsemblPlants"/>
</dbReference>
<dbReference type="Gene3D" id="3.80.10.10">
    <property type="entry name" value="Ribonuclease Inhibitor"/>
    <property type="match status" value="1"/>
</dbReference>
<evidence type="ECO:0000259" key="2">
    <source>
        <dbReference type="Pfam" id="PF18791"/>
    </source>
</evidence>
<evidence type="ECO:0000259" key="1">
    <source>
        <dbReference type="Pfam" id="PF18511"/>
    </source>
</evidence>
<dbReference type="GO" id="GO:0050832">
    <property type="term" value="P:defense response to fungus"/>
    <property type="evidence" value="ECO:0007669"/>
    <property type="project" value="EnsemblPlants"/>
</dbReference>
<keyword evidence="4" id="KW-1185">Reference proteome</keyword>
<dbReference type="CDD" id="cd22159">
    <property type="entry name" value="F-box_AtTIR1-like"/>
    <property type="match status" value="1"/>
</dbReference>
<dbReference type="GO" id="GO:0009909">
    <property type="term" value="P:regulation of flower development"/>
    <property type="evidence" value="ECO:0007669"/>
    <property type="project" value="EnsemblPlants"/>
</dbReference>
<dbReference type="Proteomes" id="UP000594263">
    <property type="component" value="Unplaced"/>
</dbReference>
<dbReference type="FunFam" id="1.20.1280.50:FF:000023">
    <property type="entry name" value="F-box/LRR-repeat protein 4"/>
    <property type="match status" value="1"/>
</dbReference>
<dbReference type="Gramene" id="Kaladp0045s0219.1.v1.1">
    <property type="protein sequence ID" value="Kaladp0045s0219.1.v1.1"/>
    <property type="gene ID" value="Kaladp0045s0219.v1.1"/>
</dbReference>
<reference evidence="3" key="1">
    <citation type="submission" date="2021-01" db="UniProtKB">
        <authorList>
            <consortium name="EnsemblPlants"/>
        </authorList>
    </citation>
    <scope>IDENTIFICATION</scope>
</reference>
<dbReference type="GO" id="GO:0009867">
    <property type="term" value="P:jasmonic acid mediated signaling pathway"/>
    <property type="evidence" value="ECO:0007669"/>
    <property type="project" value="EnsemblPlants"/>
</dbReference>
<evidence type="ECO:0000313" key="4">
    <source>
        <dbReference type="Proteomes" id="UP000594263"/>
    </source>
</evidence>
<dbReference type="OMA" id="CYTATPD"/>
<dbReference type="GO" id="GO:0010218">
    <property type="term" value="P:response to far red light"/>
    <property type="evidence" value="ECO:0007669"/>
    <property type="project" value="EnsemblPlants"/>
</dbReference>
<evidence type="ECO:0000313" key="3">
    <source>
        <dbReference type="EnsemblPlants" id="Kaladp0045s0219.1.v1.1"/>
    </source>
</evidence>
<dbReference type="InterPro" id="IPR041101">
    <property type="entry name" value="Transp_inhibit"/>
</dbReference>
<dbReference type="GO" id="GO:0031146">
    <property type="term" value="P:SCF-dependent proteasomal ubiquitin-dependent protein catabolic process"/>
    <property type="evidence" value="ECO:0007669"/>
    <property type="project" value="EnsemblPlants"/>
</dbReference>
<dbReference type="GO" id="GO:0009641">
    <property type="term" value="P:shade avoidance"/>
    <property type="evidence" value="ECO:0007669"/>
    <property type="project" value="EnsemblPlants"/>
</dbReference>
<dbReference type="PANTHER" id="PTHR16134:SF43">
    <property type="entry name" value="CORONATINE-INSENSITIVE PROTEIN 1"/>
    <property type="match status" value="1"/>
</dbReference>
<dbReference type="GO" id="GO:0009611">
    <property type="term" value="P:response to wounding"/>
    <property type="evidence" value="ECO:0007669"/>
    <property type="project" value="EnsemblPlants"/>
</dbReference>
<feature type="domain" description="Transport inhibitor response 1" evidence="2">
    <location>
        <begin position="73"/>
        <end position="119"/>
    </location>
</feature>
<dbReference type="GO" id="GO:0019005">
    <property type="term" value="C:SCF ubiquitin ligase complex"/>
    <property type="evidence" value="ECO:0007669"/>
    <property type="project" value="EnsemblPlants"/>
</dbReference>
<dbReference type="Pfam" id="PF18791">
    <property type="entry name" value="Transp_inhibit"/>
    <property type="match status" value="1"/>
</dbReference>
<dbReference type="GO" id="GO:0010118">
    <property type="term" value="P:stomatal movement"/>
    <property type="evidence" value="ECO:0007669"/>
    <property type="project" value="EnsemblPlants"/>
</dbReference>
<dbReference type="InterPro" id="IPR041567">
    <property type="entry name" value="COI1_F-box"/>
</dbReference>
<name>A0A7N0TUB4_KALFE</name>
<dbReference type="GO" id="GO:0042742">
    <property type="term" value="P:defense response to bacterium"/>
    <property type="evidence" value="ECO:0007669"/>
    <property type="project" value="EnsemblPlants"/>
</dbReference>
<dbReference type="FunFam" id="3.80.10.10:FF:000124">
    <property type="entry name" value="Coronatine-insensitive protein 1"/>
    <property type="match status" value="1"/>
</dbReference>
<dbReference type="GO" id="GO:0009901">
    <property type="term" value="P:anther dehiscence"/>
    <property type="evidence" value="ECO:0007669"/>
    <property type="project" value="EnsemblPlants"/>
</dbReference>
<protein>
    <recommendedName>
        <fullName evidence="5">Coronatine-insensitive protein 1</fullName>
    </recommendedName>
</protein>
<dbReference type="PANTHER" id="PTHR16134">
    <property type="entry name" value="F-BOX/TPR REPEAT PROTEIN POF3"/>
    <property type="match status" value="1"/>
</dbReference>
<feature type="domain" description="COI1 F-box" evidence="1">
    <location>
        <begin position="15"/>
        <end position="54"/>
    </location>
</feature>
<dbReference type="SUPFAM" id="SSF52047">
    <property type="entry name" value="RNI-like"/>
    <property type="match status" value="1"/>
</dbReference>
<dbReference type="EnsemblPlants" id="Kaladp0045s0219.1.v1.1">
    <property type="protein sequence ID" value="Kaladp0045s0219.1.v1.1"/>
    <property type="gene ID" value="Kaladp0045s0219.v1.1"/>
</dbReference>
<evidence type="ECO:0008006" key="5">
    <source>
        <dbReference type="Google" id="ProtNLM"/>
    </source>
</evidence>
<proteinExistence type="predicted"/>
<dbReference type="GO" id="GO:0048364">
    <property type="term" value="P:root development"/>
    <property type="evidence" value="ECO:0007669"/>
    <property type="project" value="EnsemblPlants"/>
</dbReference>
<dbReference type="GO" id="GO:0031348">
    <property type="term" value="P:negative regulation of defense response"/>
    <property type="evidence" value="ECO:0007669"/>
    <property type="project" value="EnsemblPlants"/>
</dbReference>
<dbReference type="InterPro" id="IPR032675">
    <property type="entry name" value="LRR_dom_sf"/>
</dbReference>
<dbReference type="GO" id="GO:0106167">
    <property type="term" value="P:extracellular ATP signaling"/>
    <property type="evidence" value="ECO:0007669"/>
    <property type="project" value="EnsemblPlants"/>
</dbReference>